<dbReference type="InterPro" id="IPR014810">
    <property type="entry name" value="Fcf2_C"/>
</dbReference>
<proteinExistence type="predicted"/>
<dbReference type="GO" id="GO:0006396">
    <property type="term" value="P:RNA processing"/>
    <property type="evidence" value="ECO:0007669"/>
    <property type="project" value="TreeGrafter"/>
</dbReference>
<name>A0A9N7YW18_PLEPL</name>
<feature type="compositionally biased region" description="Polar residues" evidence="3">
    <location>
        <begin position="152"/>
        <end position="164"/>
    </location>
</feature>
<feature type="compositionally biased region" description="Basic and acidic residues" evidence="3">
    <location>
        <begin position="56"/>
        <end position="72"/>
    </location>
</feature>
<keyword evidence="6" id="KW-1185">Reference proteome</keyword>
<accession>A0A9N7YW18</accession>
<dbReference type="PANTHER" id="PTHR21686">
    <property type="entry name" value="DEOXYNUCLEOTIDYLTRANSFERASE TERMINAL-INTERACTING PROTEIN 2"/>
    <property type="match status" value="1"/>
</dbReference>
<feature type="compositionally biased region" description="Low complexity" evidence="3">
    <location>
        <begin position="392"/>
        <end position="404"/>
    </location>
</feature>
<feature type="compositionally biased region" description="Acidic residues" evidence="3">
    <location>
        <begin position="590"/>
        <end position="602"/>
    </location>
</feature>
<feature type="region of interest" description="Disordered" evidence="3">
    <location>
        <begin position="576"/>
        <end position="762"/>
    </location>
</feature>
<feature type="compositionally biased region" description="Low complexity" evidence="3">
    <location>
        <begin position="281"/>
        <end position="297"/>
    </location>
</feature>
<dbReference type="GO" id="GO:0003723">
    <property type="term" value="F:RNA binding"/>
    <property type="evidence" value="ECO:0007669"/>
    <property type="project" value="TreeGrafter"/>
</dbReference>
<feature type="compositionally biased region" description="Polar residues" evidence="3">
    <location>
        <begin position="635"/>
        <end position="650"/>
    </location>
</feature>
<feature type="compositionally biased region" description="Basic and acidic residues" evidence="3">
    <location>
        <begin position="458"/>
        <end position="475"/>
    </location>
</feature>
<dbReference type="GO" id="GO:0005730">
    <property type="term" value="C:nucleolus"/>
    <property type="evidence" value="ECO:0007669"/>
    <property type="project" value="UniProtKB-SubCell"/>
</dbReference>
<dbReference type="Pfam" id="PF08698">
    <property type="entry name" value="Fcf2"/>
    <property type="match status" value="1"/>
</dbReference>
<evidence type="ECO:0000256" key="3">
    <source>
        <dbReference type="SAM" id="MobiDB-lite"/>
    </source>
</evidence>
<organism evidence="5 6">
    <name type="scientific">Pleuronectes platessa</name>
    <name type="common">European plaice</name>
    <dbReference type="NCBI Taxonomy" id="8262"/>
    <lineage>
        <taxon>Eukaryota</taxon>
        <taxon>Metazoa</taxon>
        <taxon>Chordata</taxon>
        <taxon>Craniata</taxon>
        <taxon>Vertebrata</taxon>
        <taxon>Euteleostomi</taxon>
        <taxon>Actinopterygii</taxon>
        <taxon>Neopterygii</taxon>
        <taxon>Teleostei</taxon>
        <taxon>Neoteleostei</taxon>
        <taxon>Acanthomorphata</taxon>
        <taxon>Carangaria</taxon>
        <taxon>Pleuronectiformes</taxon>
        <taxon>Pleuronectoidei</taxon>
        <taxon>Pleuronectidae</taxon>
        <taxon>Pleuronectes</taxon>
    </lineage>
</organism>
<feature type="compositionally biased region" description="Acidic residues" evidence="3">
    <location>
        <begin position="663"/>
        <end position="683"/>
    </location>
</feature>
<evidence type="ECO:0000259" key="4">
    <source>
        <dbReference type="Pfam" id="PF08698"/>
    </source>
</evidence>
<dbReference type="EMBL" id="CADEAL010003918">
    <property type="protein sequence ID" value="CAB1446522.1"/>
    <property type="molecule type" value="Genomic_DNA"/>
</dbReference>
<feature type="region of interest" description="Disordered" evidence="3">
    <location>
        <begin position="1"/>
        <end position="408"/>
    </location>
</feature>
<evidence type="ECO:0000313" key="5">
    <source>
        <dbReference type="EMBL" id="CAB1446522.1"/>
    </source>
</evidence>
<dbReference type="Proteomes" id="UP001153269">
    <property type="component" value="Unassembled WGS sequence"/>
</dbReference>
<evidence type="ECO:0000313" key="6">
    <source>
        <dbReference type="Proteomes" id="UP001153269"/>
    </source>
</evidence>
<feature type="compositionally biased region" description="Basic residues" evidence="3">
    <location>
        <begin position="253"/>
        <end position="262"/>
    </location>
</feature>
<feature type="compositionally biased region" description="Acidic residues" evidence="3">
    <location>
        <begin position="741"/>
        <end position="761"/>
    </location>
</feature>
<gene>
    <name evidence="5" type="ORF">PLEPLA_LOCUS34248</name>
</gene>
<feature type="compositionally biased region" description="Low complexity" evidence="3">
    <location>
        <begin position="181"/>
        <end position="199"/>
    </location>
</feature>
<dbReference type="AlphaFoldDB" id="A0A9N7YW18"/>
<evidence type="ECO:0000256" key="1">
    <source>
        <dbReference type="ARBA" id="ARBA00004604"/>
    </source>
</evidence>
<comment type="caution">
    <text evidence="5">The sequence shown here is derived from an EMBL/GenBank/DDBJ whole genome shotgun (WGS) entry which is preliminary data.</text>
</comment>
<feature type="domain" description="Fcf2 pre-rRNA processing C-terminal" evidence="4">
    <location>
        <begin position="853"/>
        <end position="945"/>
    </location>
</feature>
<comment type="subcellular location">
    <subcellularLocation>
        <location evidence="1">Nucleus</location>
        <location evidence="1">Nucleolus</location>
    </subcellularLocation>
</comment>
<reference evidence="5" key="1">
    <citation type="submission" date="2020-03" db="EMBL/GenBank/DDBJ databases">
        <authorList>
            <person name="Weist P."/>
        </authorList>
    </citation>
    <scope>NUCLEOTIDE SEQUENCE</scope>
</reference>
<feature type="compositionally biased region" description="Acidic residues" evidence="3">
    <location>
        <begin position="476"/>
        <end position="487"/>
    </location>
</feature>
<keyword evidence="2" id="KW-0539">Nucleus</keyword>
<feature type="compositionally biased region" description="Polar residues" evidence="3">
    <location>
        <begin position="350"/>
        <end position="363"/>
    </location>
</feature>
<protein>
    <recommendedName>
        <fullName evidence="4">Fcf2 pre-rRNA processing C-terminal domain-containing protein</fullName>
    </recommendedName>
</protein>
<feature type="compositionally biased region" description="Low complexity" evidence="3">
    <location>
        <begin position="207"/>
        <end position="225"/>
    </location>
</feature>
<feature type="compositionally biased region" description="Basic and acidic residues" evidence="3">
    <location>
        <begin position="715"/>
        <end position="740"/>
    </location>
</feature>
<feature type="compositionally biased region" description="Low complexity" evidence="3">
    <location>
        <begin position="614"/>
        <end position="634"/>
    </location>
</feature>
<sequence length="971" mass="105633">MREWGQARGASKMVSTRRGVRVSSPAKTNPDQSSDVPATPSTVRRSRRTAQQAESPTHDALVETSHQLKESNRGSPASSPPSLIKRCTRAARLHSPEQSCTPVDSTHEGDVSDAGSCGSAQSVIELPGTRNRGRRAPPRAVSPEDEEMSGVESCSSVVSASNAGQIIRRSTRKKRAPASRDLAPASPEPASASPDLAPASPEPAPASPDLAPASPEPASASPDLAMAPLEALEVDQMLETESCSAVASESKRVTRSLRRTAHNRSAAKQQTEDSEVSDADSCASSATGAAVTSSTARRSTRSRRSAHGIPINLDEASDCSYSPPRRGQQTRAARGKASVTVDVSDPPSPNSDGFESGPTYSMTTRRRSRAQPQGPKALDSDSDLTDRGTPCSSRTGSGNSSRGVRVTRKSVRSLSIVLNKVCESMVENVSLNDSTLERTLITEDADRTLSEEPMSLTLEEKEDGKEADLTSKEVDTNEEEKEEEEEVVAGTVDLTSNEVDTNEEEKEVVSEPAVMVKGQQEELSAEKKDENTSEVEMMQEMIESSEPLETCQSVTVTECEEAAGIMAEEEVDQPMEAADVGTHSSQGDEAAGEDAVVEAGPSDEEKMEVNTDAQQVVDSSEVQVESIQVTSSQQLTITVDSEPEQQQNDVIVQKTKVISLLDSSDDEEEEGDVSGDEEEEEELGLGKEEEVAGPSKTSDSASAAVGGLFMIDTRPGQEADEHYYNERPTEEEEAQNREAEQGEQDEEFVDEEGDDDDDDEDAKILFSCRNPQLKDFSTRIDPGIKMKELGGLYINFGGSNSKAASTSSGEKKIQDEVMKKSVIGPEFEKMAAVPPYSESKQAVKLKNRAERAKCTGDSWFNMKAPELTQELKGDLQVLKMRSTMDPKRFYKKNDRDGFPKYFQVGTVVDNPVDYYHSRIPKKERKRTMVEELLADAEFRHQNKKKYQQILIEKAAQGAGRKNRKKSKFHKK</sequence>
<evidence type="ECO:0000256" key="2">
    <source>
        <dbReference type="ARBA" id="ARBA00023242"/>
    </source>
</evidence>
<dbReference type="InterPro" id="IPR039883">
    <property type="entry name" value="Fcf2/DNTTIP2"/>
</dbReference>
<feature type="region of interest" description="Disordered" evidence="3">
    <location>
        <begin position="443"/>
        <end position="534"/>
    </location>
</feature>
<feature type="compositionally biased region" description="Polar residues" evidence="3">
    <location>
        <begin position="25"/>
        <end position="55"/>
    </location>
</feature>
<dbReference type="PANTHER" id="PTHR21686:SF12">
    <property type="entry name" value="DEOXYNUCLEOTIDYLTRANSFERASE TERMINAL-INTERACTING PROTEIN 2"/>
    <property type="match status" value="1"/>
</dbReference>